<dbReference type="Proteomes" id="UP000578449">
    <property type="component" value="Unassembled WGS sequence"/>
</dbReference>
<gene>
    <name evidence="18" type="ORF">HNP84_008795</name>
</gene>
<dbReference type="InterPro" id="IPR001387">
    <property type="entry name" value="Cro/C1-type_HTH"/>
</dbReference>
<keyword evidence="7" id="KW-0238">DNA-binding</keyword>
<dbReference type="InterPro" id="IPR018120">
    <property type="entry name" value="Glyco_hydro_1_AS"/>
</dbReference>
<dbReference type="PROSITE" id="PS00572">
    <property type="entry name" value="GLYCOSYL_HYDROL_F1_1"/>
    <property type="match status" value="1"/>
</dbReference>
<evidence type="ECO:0000256" key="5">
    <source>
        <dbReference type="ARBA" id="ARBA00023001"/>
    </source>
</evidence>
<dbReference type="EC" id="3.2.1.21" evidence="3 15"/>
<protein>
    <recommendedName>
        <fullName evidence="3 15">Beta-glucosidase</fullName>
        <ecNumber evidence="3 15">3.2.1.21</ecNumber>
    </recommendedName>
</protein>
<dbReference type="InterPro" id="IPR028082">
    <property type="entry name" value="Peripla_BP_I"/>
</dbReference>
<reference evidence="18 19" key="1">
    <citation type="submission" date="2020-08" db="EMBL/GenBank/DDBJ databases">
        <title>Genomic Encyclopedia of Type Strains, Phase IV (KMG-IV): sequencing the most valuable type-strain genomes for metagenomic binning, comparative biology and taxonomic classification.</title>
        <authorList>
            <person name="Goeker M."/>
        </authorList>
    </citation>
    <scope>NUCLEOTIDE SEQUENCE [LARGE SCALE GENOMIC DNA]</scope>
    <source>
        <strain evidence="18 19">DSM 45615</strain>
    </source>
</reference>
<evidence type="ECO:0000256" key="3">
    <source>
        <dbReference type="ARBA" id="ARBA00012744"/>
    </source>
</evidence>
<dbReference type="Gene3D" id="3.40.50.2300">
    <property type="match status" value="2"/>
</dbReference>
<dbReference type="Pfam" id="PF13377">
    <property type="entry name" value="Peripla_BP_3"/>
    <property type="match status" value="1"/>
</dbReference>
<evidence type="ECO:0000256" key="7">
    <source>
        <dbReference type="ARBA" id="ARBA00023125"/>
    </source>
</evidence>
<dbReference type="Gene3D" id="1.10.260.40">
    <property type="entry name" value="lambda repressor-like DNA-binding domains"/>
    <property type="match status" value="1"/>
</dbReference>
<dbReference type="PANTHER" id="PTHR10353:SF36">
    <property type="entry name" value="LP05116P"/>
    <property type="match status" value="1"/>
</dbReference>
<comment type="similarity">
    <text evidence="2 15">Belongs to the glycosyl hydrolase 1 family.</text>
</comment>
<dbReference type="PANTHER" id="PTHR10353">
    <property type="entry name" value="GLYCOSYL HYDROLASE"/>
    <property type="match status" value="1"/>
</dbReference>
<evidence type="ECO:0000256" key="14">
    <source>
        <dbReference type="PROSITE-ProRule" id="PRU10055"/>
    </source>
</evidence>
<dbReference type="GO" id="GO:0030245">
    <property type="term" value="P:cellulose catabolic process"/>
    <property type="evidence" value="ECO:0007669"/>
    <property type="project" value="UniProtKB-KW"/>
</dbReference>
<name>A0A840PIS9_9ACTN</name>
<accession>A0A840PIS9</accession>
<evidence type="ECO:0000256" key="13">
    <source>
        <dbReference type="PIRSR" id="PIRSR617736-2"/>
    </source>
</evidence>
<keyword evidence="5" id="KW-0136">Cellulose degradation</keyword>
<dbReference type="EMBL" id="JACHGN010000027">
    <property type="protein sequence ID" value="MBB5139032.1"/>
    <property type="molecule type" value="Genomic_DNA"/>
</dbReference>
<dbReference type="InterPro" id="IPR000843">
    <property type="entry name" value="HTH_LacI"/>
</dbReference>
<feature type="active site" description="Proton donor" evidence="12">
    <location>
        <position position="175"/>
    </location>
</feature>
<feature type="binding site" evidence="13">
    <location>
        <position position="312"/>
    </location>
    <ligand>
        <name>substrate</name>
    </ligand>
</feature>
<keyword evidence="19" id="KW-1185">Reference proteome</keyword>
<feature type="binding site" evidence="13">
    <location>
        <position position="174"/>
    </location>
    <ligand>
        <name>substrate</name>
    </ligand>
</feature>
<keyword evidence="8" id="KW-0804">Transcription</keyword>
<evidence type="ECO:0000256" key="15">
    <source>
        <dbReference type="RuleBase" id="RU361175"/>
    </source>
</evidence>
<evidence type="ECO:0000256" key="1">
    <source>
        <dbReference type="ARBA" id="ARBA00000448"/>
    </source>
</evidence>
<dbReference type="InterPro" id="IPR010982">
    <property type="entry name" value="Lambda_DNA-bd_dom_sf"/>
</dbReference>
<feature type="active site" description="Nucleophile" evidence="12 14">
    <location>
        <position position="376"/>
    </location>
</feature>
<dbReference type="SMART" id="SM00354">
    <property type="entry name" value="HTH_LACI"/>
    <property type="match status" value="1"/>
</dbReference>
<dbReference type="RefSeq" id="WP_185055888.1">
    <property type="nucleotide sequence ID" value="NZ_BAABIX010000016.1"/>
</dbReference>
<feature type="binding site" evidence="13">
    <location>
        <position position="422"/>
    </location>
    <ligand>
        <name>substrate</name>
    </ligand>
</feature>
<dbReference type="SUPFAM" id="SSF53822">
    <property type="entry name" value="Periplasmic binding protein-like I"/>
    <property type="match status" value="1"/>
</dbReference>
<dbReference type="InterPro" id="IPR033132">
    <property type="entry name" value="GH_1_N_CS"/>
</dbReference>
<dbReference type="Pfam" id="PF00232">
    <property type="entry name" value="Glyco_hydro_1"/>
    <property type="match status" value="1"/>
</dbReference>
<dbReference type="CDD" id="cd06267">
    <property type="entry name" value="PBP1_LacI_sugar_binding-like"/>
    <property type="match status" value="1"/>
</dbReference>
<comment type="caution">
    <text evidence="18">The sequence shown here is derived from an EMBL/GenBank/DDBJ whole genome shotgun (WGS) entry which is preliminary data.</text>
</comment>
<evidence type="ECO:0000256" key="12">
    <source>
        <dbReference type="PIRSR" id="PIRSR617736-1"/>
    </source>
</evidence>
<dbReference type="GO" id="GO:0006355">
    <property type="term" value="P:regulation of DNA-templated transcription"/>
    <property type="evidence" value="ECO:0007669"/>
    <property type="project" value="InterPro"/>
</dbReference>
<keyword evidence="11" id="KW-0624">Polysaccharide degradation</keyword>
<proteinExistence type="inferred from homology"/>
<dbReference type="PRINTS" id="PR00131">
    <property type="entry name" value="GLHYDRLASE1"/>
</dbReference>
<evidence type="ECO:0000256" key="10">
    <source>
        <dbReference type="ARBA" id="ARBA00023295"/>
    </source>
</evidence>
<comment type="catalytic activity">
    <reaction evidence="1 15">
        <text>Hydrolysis of terminal, non-reducing beta-D-glucosyl residues with release of beta-D-glucose.</text>
        <dbReference type="EC" id="3.2.1.21"/>
    </reaction>
</comment>
<evidence type="ECO:0000256" key="8">
    <source>
        <dbReference type="ARBA" id="ARBA00023163"/>
    </source>
</evidence>
<evidence type="ECO:0000313" key="18">
    <source>
        <dbReference type="EMBL" id="MBB5139032.1"/>
    </source>
</evidence>
<dbReference type="InterPro" id="IPR017853">
    <property type="entry name" value="GH"/>
</dbReference>
<evidence type="ECO:0000256" key="2">
    <source>
        <dbReference type="ARBA" id="ARBA00010838"/>
    </source>
</evidence>
<dbReference type="PROSITE" id="PS50943">
    <property type="entry name" value="HTH_CROC1"/>
    <property type="match status" value="1"/>
</dbReference>
<dbReference type="PROSITE" id="PS00653">
    <property type="entry name" value="GLYCOSYL_HYDROL_F1_2"/>
    <property type="match status" value="1"/>
</dbReference>
<keyword evidence="9" id="KW-0119">Carbohydrate metabolism</keyword>
<dbReference type="GO" id="GO:0008422">
    <property type="term" value="F:beta-glucosidase activity"/>
    <property type="evidence" value="ECO:0007669"/>
    <property type="project" value="UniProtKB-EC"/>
</dbReference>
<feature type="domain" description="HTH cro/C1-type" evidence="17">
    <location>
        <begin position="477"/>
        <end position="505"/>
    </location>
</feature>
<dbReference type="PROSITE" id="PS50932">
    <property type="entry name" value="HTH_LACI_2"/>
    <property type="match status" value="1"/>
</dbReference>
<dbReference type="Pfam" id="PF00356">
    <property type="entry name" value="LacI"/>
    <property type="match status" value="1"/>
</dbReference>
<feature type="binding site" evidence="13">
    <location>
        <position position="29"/>
    </location>
    <ligand>
        <name>substrate</name>
    </ligand>
</feature>
<dbReference type="SUPFAM" id="SSF47413">
    <property type="entry name" value="lambda repressor-like DNA-binding domains"/>
    <property type="match status" value="1"/>
</dbReference>
<keyword evidence="4 15" id="KW-0378">Hydrolase</keyword>
<dbReference type="FunFam" id="3.20.20.80:FF:000004">
    <property type="entry name" value="Beta-glucosidase 6-phospho-beta-glucosidase"/>
    <property type="match status" value="1"/>
</dbReference>
<evidence type="ECO:0000256" key="9">
    <source>
        <dbReference type="ARBA" id="ARBA00023277"/>
    </source>
</evidence>
<dbReference type="InterPro" id="IPR046335">
    <property type="entry name" value="LacI/GalR-like_sensor"/>
</dbReference>
<feature type="binding site" evidence="13">
    <location>
        <begin position="429"/>
        <end position="430"/>
    </location>
    <ligand>
        <name>substrate</name>
    </ligand>
</feature>
<keyword evidence="6" id="KW-0805">Transcription regulation</keyword>
<evidence type="ECO:0000256" key="6">
    <source>
        <dbReference type="ARBA" id="ARBA00023015"/>
    </source>
</evidence>
<evidence type="ECO:0000313" key="19">
    <source>
        <dbReference type="Proteomes" id="UP000578449"/>
    </source>
</evidence>
<dbReference type="AlphaFoldDB" id="A0A840PIS9"/>
<sequence length="803" mass="85827">MTTTTVVAKGRTLRFPEGFVWGAATAAYQIEGAARQDGRGVSIWDTFSRTPGRVADGHTGDVACDHYNRHRDDVRLMRDLGLRAYRFSVAWPRVLPEGAGRVNEAGLAFYDRLVDDLLEAGIAPYATLYHWDLPQALEDAGGWTSRETAYRFAEYAEVVRDRLGDRVKTWLTVNEPWVAAVLGYGIGVHAPGRASAADAFRATHHMLLAHGLAARLLREAGAAEIAITLNLAPVLTPEGLHDPQAPVSAEDAEAVNRIDCLLNRQFLDPALRGEYPREVLEIVERIAGLGHVRDGDLKLIHQPVDLLGINYYTPCVVRARPGAPGSDSYPGSDGIEFSGATGPTTATGWPIVPTALTRLLTRLSRDYPEVGLLVTENGAAFEDVVAGGRVADADRIAFIEGHLRAAYAAIEEGADLRGYLVWSLLDNFEWAEGYHKRFGIVHVDFATQRRLPKDSALWYRDVIARNGLVKDRARRPTLEVVAARAGVSRSTVSRVINGEGTVSAEFREIVMSAVRELGYVPNSAARSLVTRRTDRVALVVSDSPSGARADDPWFSTVVRAAGRELEAAGKQVVLRLAGSAESRRGIERDAAAGHVDGVVLVPMFDADPLPAALAGAGVPVASIGRPAATASTPYVDIDHAGGAAAAVAHLLERRRSRIGAIRGPLDMPSARDRLTGYLDALRAAGLRPNVALGALTPASGAVAARELLDDDPHLDAIFVADDLMAMGALAALHEAGRRVPGDVAVVGFGDIEAAAYTVPALTTVRGRMADLAATAVRLLLAHLDGEPVSSRILPADLVVRASS</sequence>
<dbReference type="GO" id="GO:0003677">
    <property type="term" value="F:DNA binding"/>
    <property type="evidence" value="ECO:0007669"/>
    <property type="project" value="UniProtKB-KW"/>
</dbReference>
<feature type="binding site" evidence="13">
    <location>
        <position position="130"/>
    </location>
    <ligand>
        <name>substrate</name>
    </ligand>
</feature>
<dbReference type="SUPFAM" id="SSF51445">
    <property type="entry name" value="(Trans)glycosidases"/>
    <property type="match status" value="1"/>
</dbReference>
<evidence type="ECO:0000259" key="17">
    <source>
        <dbReference type="PROSITE" id="PS50943"/>
    </source>
</evidence>
<dbReference type="Gene3D" id="3.20.20.80">
    <property type="entry name" value="Glycosidases"/>
    <property type="match status" value="1"/>
</dbReference>
<evidence type="ECO:0000256" key="4">
    <source>
        <dbReference type="ARBA" id="ARBA00022801"/>
    </source>
</evidence>
<dbReference type="GO" id="GO:0005829">
    <property type="term" value="C:cytosol"/>
    <property type="evidence" value="ECO:0007669"/>
    <property type="project" value="TreeGrafter"/>
</dbReference>
<keyword evidence="10 15" id="KW-0326">Glycosidase</keyword>
<dbReference type="CDD" id="cd01392">
    <property type="entry name" value="HTH_LacI"/>
    <property type="match status" value="1"/>
</dbReference>
<organism evidence="18 19">
    <name type="scientific">Thermocatellispora tengchongensis</name>
    <dbReference type="NCBI Taxonomy" id="1073253"/>
    <lineage>
        <taxon>Bacteria</taxon>
        <taxon>Bacillati</taxon>
        <taxon>Actinomycetota</taxon>
        <taxon>Actinomycetes</taxon>
        <taxon>Streptosporangiales</taxon>
        <taxon>Streptosporangiaceae</taxon>
        <taxon>Thermocatellispora</taxon>
    </lineage>
</organism>
<dbReference type="NCBIfam" id="TIGR03356">
    <property type="entry name" value="BGL"/>
    <property type="match status" value="1"/>
</dbReference>
<evidence type="ECO:0000259" key="16">
    <source>
        <dbReference type="PROSITE" id="PS50932"/>
    </source>
</evidence>
<feature type="domain" description="HTH lacI-type" evidence="16">
    <location>
        <begin position="476"/>
        <end position="530"/>
    </location>
</feature>
<dbReference type="InterPro" id="IPR001360">
    <property type="entry name" value="Glyco_hydro_1"/>
</dbReference>
<dbReference type="InterPro" id="IPR017736">
    <property type="entry name" value="Glyco_hydro_1_beta-glucosidase"/>
</dbReference>
<evidence type="ECO:0000256" key="11">
    <source>
        <dbReference type="ARBA" id="ARBA00023326"/>
    </source>
</evidence>